<reference evidence="3" key="1">
    <citation type="submission" date="2019-03" db="EMBL/GenBank/DDBJ databases">
        <title>Aquabacterium pictum sp.nov., the first bacteriochlorophyll a-containing freshwater bacterium in the genus Aquabacterium of the class Betaproteobacteria.</title>
        <authorList>
            <person name="Hirose S."/>
            <person name="Tank M."/>
            <person name="Hara E."/>
            <person name="Tamaki H."/>
            <person name="Takaichi S."/>
            <person name="Haruta S."/>
            <person name="Hanada S."/>
        </authorList>
    </citation>
    <scope>NUCLEOTIDE SEQUENCE [LARGE SCALE GENOMIC DNA]</scope>
    <source>
        <strain evidence="3">W35</strain>
    </source>
</reference>
<keyword evidence="3" id="KW-1185">Reference proteome</keyword>
<dbReference type="PANTHER" id="PTHR35175:SF2">
    <property type="entry name" value="DUF1289 DOMAIN-CONTAINING PROTEIN"/>
    <property type="match status" value="1"/>
</dbReference>
<proteinExistence type="predicted"/>
<dbReference type="Proteomes" id="UP000301751">
    <property type="component" value="Unassembled WGS sequence"/>
</dbReference>
<comment type="caution">
    <text evidence="2">The sequence shown here is derived from an EMBL/GenBank/DDBJ whole genome shotgun (WGS) entry which is preliminary data.</text>
</comment>
<evidence type="ECO:0000256" key="1">
    <source>
        <dbReference type="SAM" id="MobiDB-lite"/>
    </source>
</evidence>
<evidence type="ECO:0000313" key="3">
    <source>
        <dbReference type="Proteomes" id="UP000301751"/>
    </source>
</evidence>
<feature type="region of interest" description="Disordered" evidence="1">
    <location>
        <begin position="62"/>
        <end position="81"/>
    </location>
</feature>
<dbReference type="AlphaFoldDB" id="A0A480ASS9"/>
<dbReference type="InterPro" id="IPR010710">
    <property type="entry name" value="DUF1289"/>
</dbReference>
<evidence type="ECO:0000313" key="2">
    <source>
        <dbReference type="EMBL" id="GCL63910.1"/>
    </source>
</evidence>
<gene>
    <name evidence="2" type="ORF">AQPW35_29910</name>
</gene>
<dbReference type="EMBL" id="BJCL01000007">
    <property type="protein sequence ID" value="GCL63910.1"/>
    <property type="molecule type" value="Genomic_DNA"/>
</dbReference>
<dbReference type="PANTHER" id="PTHR35175">
    <property type="entry name" value="DUF1289 DOMAIN-CONTAINING PROTEIN"/>
    <property type="match status" value="1"/>
</dbReference>
<feature type="compositionally biased region" description="Low complexity" evidence="1">
    <location>
        <begin position="68"/>
        <end position="81"/>
    </location>
</feature>
<accession>A0A480ASS9</accession>
<dbReference type="RefSeq" id="WP_137733646.1">
    <property type="nucleotide sequence ID" value="NZ_BJCL01000007.1"/>
</dbReference>
<evidence type="ECO:0008006" key="4">
    <source>
        <dbReference type="Google" id="ProtNLM"/>
    </source>
</evidence>
<dbReference type="OrthoDB" id="8911262at2"/>
<organism evidence="2 3">
    <name type="scientific">Pseudaquabacterium pictum</name>
    <dbReference type="NCBI Taxonomy" id="2315236"/>
    <lineage>
        <taxon>Bacteria</taxon>
        <taxon>Pseudomonadati</taxon>
        <taxon>Pseudomonadota</taxon>
        <taxon>Betaproteobacteria</taxon>
        <taxon>Burkholderiales</taxon>
        <taxon>Sphaerotilaceae</taxon>
        <taxon>Pseudaquabacterium</taxon>
    </lineage>
</organism>
<dbReference type="Pfam" id="PF06945">
    <property type="entry name" value="DUF1289"/>
    <property type="match status" value="1"/>
</dbReference>
<sequence>MADTAPPAVASPCINICRMHAPTGWCEGCLRTIEEIATWGRLDSAARLAVLDRLPPRQEAWRLLQDSGTAPRRPAPRGGRA</sequence>
<name>A0A480ASS9_9BURK</name>
<protein>
    <recommendedName>
        <fullName evidence="4">DUF1289 domain-containing protein</fullName>
    </recommendedName>
</protein>